<dbReference type="EMBL" id="JAYMCU010000057">
    <property type="protein sequence ID" value="MEC3938650.1"/>
    <property type="molecule type" value="Genomic_DNA"/>
</dbReference>
<feature type="transmembrane region" description="Helical" evidence="1">
    <location>
        <begin position="91"/>
        <end position="115"/>
    </location>
</feature>
<evidence type="ECO:0000256" key="1">
    <source>
        <dbReference type="SAM" id="Phobius"/>
    </source>
</evidence>
<name>A0ABU6IAN5_9ENTR</name>
<evidence type="ECO:0000313" key="3">
    <source>
        <dbReference type="Proteomes" id="UP001357437"/>
    </source>
</evidence>
<protein>
    <submittedName>
        <fullName evidence="2">Tail assembly protein</fullName>
    </submittedName>
</protein>
<sequence length="208" mass="22012">MLKTLILEGRMAKKFGREHQFHVEDLREMLRAMCSQVPGFKRYLSEGHMQGIRFAFFNGKNNIGLDEFDMTRGGAVYRISAITEGSKRGGVLQIVIGAVALVAAYFTAGASFSAWAAANGISAAAVTATTTALTGLGLSMMLGGVVQMLTPQPKYNVGASSSTDNKPNYAFGAPVNTVAVGYPVPVFFGEREIGGAVISAGIFSSDQQ</sequence>
<feature type="transmembrane region" description="Helical" evidence="1">
    <location>
        <begin position="121"/>
        <end position="146"/>
    </location>
</feature>
<organism evidence="2 3">
    <name type="scientific">Leclercia adecarboxylata</name>
    <dbReference type="NCBI Taxonomy" id="83655"/>
    <lineage>
        <taxon>Bacteria</taxon>
        <taxon>Pseudomonadati</taxon>
        <taxon>Pseudomonadota</taxon>
        <taxon>Gammaproteobacteria</taxon>
        <taxon>Enterobacterales</taxon>
        <taxon>Enterobacteriaceae</taxon>
        <taxon>Leclercia</taxon>
    </lineage>
</organism>
<reference evidence="2 3" key="1">
    <citation type="submission" date="2024-01" db="EMBL/GenBank/DDBJ databases">
        <title>Comparative Genomics of Leclercia adecarboxylata Strains Isolated from Several Sources.</title>
        <authorList>
            <person name="Yescas-Zazueta V."/>
            <person name="Balbuena-Alonso M.G."/>
            <person name="Valencia D."/>
            <person name="Mendez-Pfeiffer P.A."/>
            <person name="Ballesteros-Monrreal M.G."/>
            <person name="Rocha-Gracia R.D.C."/>
            <person name="Barrios-Villa E."/>
        </authorList>
    </citation>
    <scope>NUCLEOTIDE SEQUENCE [LARGE SCALE GENOMIC DNA]</scope>
    <source>
        <strain evidence="2 3">33MEM</strain>
    </source>
</reference>
<accession>A0ABU6IAN5</accession>
<gene>
    <name evidence="2" type="ORF">VOF76_21045</name>
</gene>
<dbReference type="RefSeq" id="WP_326287496.1">
    <property type="nucleotide sequence ID" value="NZ_JAYMCU010000057.1"/>
</dbReference>
<evidence type="ECO:0000313" key="2">
    <source>
        <dbReference type="EMBL" id="MEC3938650.1"/>
    </source>
</evidence>
<keyword evidence="1" id="KW-0812">Transmembrane</keyword>
<keyword evidence="1" id="KW-1133">Transmembrane helix</keyword>
<proteinExistence type="predicted"/>
<keyword evidence="1" id="KW-0472">Membrane</keyword>
<comment type="caution">
    <text evidence="2">The sequence shown here is derived from an EMBL/GenBank/DDBJ whole genome shotgun (WGS) entry which is preliminary data.</text>
</comment>
<keyword evidence="3" id="KW-1185">Reference proteome</keyword>
<dbReference type="Proteomes" id="UP001357437">
    <property type="component" value="Unassembled WGS sequence"/>
</dbReference>